<organism evidence="1 2">
    <name type="scientific">Drosophila virilis</name>
    <name type="common">Fruit fly</name>
    <dbReference type="NCBI Taxonomy" id="7244"/>
    <lineage>
        <taxon>Eukaryota</taxon>
        <taxon>Metazoa</taxon>
        <taxon>Ecdysozoa</taxon>
        <taxon>Arthropoda</taxon>
        <taxon>Hexapoda</taxon>
        <taxon>Insecta</taxon>
        <taxon>Pterygota</taxon>
        <taxon>Neoptera</taxon>
        <taxon>Endopterygota</taxon>
        <taxon>Diptera</taxon>
        <taxon>Brachycera</taxon>
        <taxon>Muscomorpha</taxon>
        <taxon>Ephydroidea</taxon>
        <taxon>Drosophilidae</taxon>
        <taxon>Drosophila</taxon>
    </lineage>
</organism>
<proteinExistence type="predicted"/>
<evidence type="ECO:0000313" key="1">
    <source>
        <dbReference type="EMBL" id="KRF79852.1"/>
    </source>
</evidence>
<dbReference type="AlphaFoldDB" id="A0A0Q9W462"/>
<dbReference type="InParanoid" id="A0A0Q9W462"/>
<keyword evidence="2" id="KW-1185">Reference proteome</keyword>
<gene>
    <name evidence="1" type="primary">Dvir\GJ26683</name>
    <name evidence="1" type="ORF">Dvir_GJ26683</name>
</gene>
<protein>
    <submittedName>
        <fullName evidence="1">Uncharacterized protein</fullName>
    </submittedName>
</protein>
<accession>A0A0Q9W462</accession>
<dbReference type="EMBL" id="CH940648">
    <property type="protein sequence ID" value="KRF79852.1"/>
    <property type="molecule type" value="Genomic_DNA"/>
</dbReference>
<reference evidence="1 2" key="1">
    <citation type="journal article" date="2007" name="Nature">
        <title>Evolution of genes and genomes on the Drosophila phylogeny.</title>
        <authorList>
            <consortium name="Drosophila 12 Genomes Consortium"/>
            <person name="Clark A.G."/>
            <person name="Eisen M.B."/>
            <person name="Smith D.R."/>
            <person name="Bergman C.M."/>
            <person name="Oliver B."/>
            <person name="Markow T.A."/>
            <person name="Kaufman T.C."/>
            <person name="Kellis M."/>
            <person name="Gelbart W."/>
            <person name="Iyer V.N."/>
            <person name="Pollard D.A."/>
            <person name="Sackton T.B."/>
            <person name="Larracuente A.M."/>
            <person name="Singh N.D."/>
            <person name="Abad J.P."/>
            <person name="Abt D.N."/>
            <person name="Adryan B."/>
            <person name="Aguade M."/>
            <person name="Akashi H."/>
            <person name="Anderson W.W."/>
            <person name="Aquadro C.F."/>
            <person name="Ardell D.H."/>
            <person name="Arguello R."/>
            <person name="Artieri C.G."/>
            <person name="Barbash D.A."/>
            <person name="Barker D."/>
            <person name="Barsanti P."/>
            <person name="Batterham P."/>
            <person name="Batzoglou S."/>
            <person name="Begun D."/>
            <person name="Bhutkar A."/>
            <person name="Blanco E."/>
            <person name="Bosak S.A."/>
            <person name="Bradley R.K."/>
            <person name="Brand A.D."/>
            <person name="Brent M.R."/>
            <person name="Brooks A.N."/>
            <person name="Brown R.H."/>
            <person name="Butlin R.K."/>
            <person name="Caggese C."/>
            <person name="Calvi B.R."/>
            <person name="Bernardo de Carvalho A."/>
            <person name="Caspi A."/>
            <person name="Castrezana S."/>
            <person name="Celniker S.E."/>
            <person name="Chang J.L."/>
            <person name="Chapple C."/>
            <person name="Chatterji S."/>
            <person name="Chinwalla A."/>
            <person name="Civetta A."/>
            <person name="Clifton S.W."/>
            <person name="Comeron J.M."/>
            <person name="Costello J.C."/>
            <person name="Coyne J.A."/>
            <person name="Daub J."/>
            <person name="David R.G."/>
            <person name="Delcher A.L."/>
            <person name="Delehaunty K."/>
            <person name="Do C.B."/>
            <person name="Ebling H."/>
            <person name="Edwards K."/>
            <person name="Eickbush T."/>
            <person name="Evans J.D."/>
            <person name="Filipski A."/>
            <person name="Findeiss S."/>
            <person name="Freyhult E."/>
            <person name="Fulton L."/>
            <person name="Fulton R."/>
            <person name="Garcia A.C."/>
            <person name="Gardiner A."/>
            <person name="Garfield D.A."/>
            <person name="Garvin B.E."/>
            <person name="Gibson G."/>
            <person name="Gilbert D."/>
            <person name="Gnerre S."/>
            <person name="Godfrey J."/>
            <person name="Good R."/>
            <person name="Gotea V."/>
            <person name="Gravely B."/>
            <person name="Greenberg A.J."/>
            <person name="Griffiths-Jones S."/>
            <person name="Gross S."/>
            <person name="Guigo R."/>
            <person name="Gustafson E.A."/>
            <person name="Haerty W."/>
            <person name="Hahn M.W."/>
            <person name="Halligan D.L."/>
            <person name="Halpern A.L."/>
            <person name="Halter G.M."/>
            <person name="Han M.V."/>
            <person name="Heger A."/>
            <person name="Hillier L."/>
            <person name="Hinrichs A.S."/>
            <person name="Holmes I."/>
            <person name="Hoskins R.A."/>
            <person name="Hubisz M.J."/>
            <person name="Hultmark D."/>
            <person name="Huntley M.A."/>
            <person name="Jaffe D.B."/>
            <person name="Jagadeeshan S."/>
            <person name="Jeck W.R."/>
            <person name="Johnson J."/>
            <person name="Jones C.D."/>
            <person name="Jordan W.C."/>
            <person name="Karpen G.H."/>
            <person name="Kataoka E."/>
            <person name="Keightley P.D."/>
            <person name="Kheradpour P."/>
            <person name="Kirkness E.F."/>
            <person name="Koerich L.B."/>
            <person name="Kristiansen K."/>
            <person name="Kudrna D."/>
            <person name="Kulathinal R.J."/>
            <person name="Kumar S."/>
            <person name="Kwok R."/>
            <person name="Lander E."/>
            <person name="Langley C.H."/>
            <person name="Lapoint R."/>
            <person name="Lazzaro B.P."/>
            <person name="Lee S.J."/>
            <person name="Levesque L."/>
            <person name="Li R."/>
            <person name="Lin C.F."/>
            <person name="Lin M.F."/>
            <person name="Lindblad-Toh K."/>
            <person name="Llopart A."/>
            <person name="Long M."/>
            <person name="Low L."/>
            <person name="Lozovsky E."/>
            <person name="Lu J."/>
            <person name="Luo M."/>
            <person name="Machado C.A."/>
            <person name="Makalowski W."/>
            <person name="Marzo M."/>
            <person name="Matsuda M."/>
            <person name="Matzkin L."/>
            <person name="McAllister B."/>
            <person name="McBride C.S."/>
            <person name="McKernan B."/>
            <person name="McKernan K."/>
            <person name="Mendez-Lago M."/>
            <person name="Minx P."/>
            <person name="Mollenhauer M.U."/>
            <person name="Montooth K."/>
            <person name="Mount S.M."/>
            <person name="Mu X."/>
            <person name="Myers E."/>
            <person name="Negre B."/>
            <person name="Newfeld S."/>
            <person name="Nielsen R."/>
            <person name="Noor M.A."/>
            <person name="O'Grady P."/>
            <person name="Pachter L."/>
            <person name="Papaceit M."/>
            <person name="Parisi M.J."/>
            <person name="Parisi M."/>
            <person name="Parts L."/>
            <person name="Pedersen J.S."/>
            <person name="Pesole G."/>
            <person name="Phillippy A.M."/>
            <person name="Ponting C.P."/>
            <person name="Pop M."/>
            <person name="Porcelli D."/>
            <person name="Powell J.R."/>
            <person name="Prohaska S."/>
            <person name="Pruitt K."/>
            <person name="Puig M."/>
            <person name="Quesneville H."/>
            <person name="Ram K.R."/>
            <person name="Rand D."/>
            <person name="Rasmussen M.D."/>
            <person name="Reed L.K."/>
            <person name="Reenan R."/>
            <person name="Reily A."/>
            <person name="Remington K.A."/>
            <person name="Rieger T.T."/>
            <person name="Ritchie M.G."/>
            <person name="Robin C."/>
            <person name="Rogers Y.H."/>
            <person name="Rohde C."/>
            <person name="Rozas J."/>
            <person name="Rubenfield M.J."/>
            <person name="Ruiz A."/>
            <person name="Russo S."/>
            <person name="Salzberg S.L."/>
            <person name="Sanchez-Gracia A."/>
            <person name="Saranga D.J."/>
            <person name="Sato H."/>
            <person name="Schaeffer S.W."/>
            <person name="Schatz M.C."/>
            <person name="Schlenke T."/>
            <person name="Schwartz R."/>
            <person name="Segarra C."/>
            <person name="Singh R.S."/>
            <person name="Sirot L."/>
            <person name="Sirota M."/>
            <person name="Sisneros N.B."/>
            <person name="Smith C.D."/>
            <person name="Smith T.F."/>
            <person name="Spieth J."/>
            <person name="Stage D.E."/>
            <person name="Stark A."/>
            <person name="Stephan W."/>
            <person name="Strausberg R.L."/>
            <person name="Strempel S."/>
            <person name="Sturgill D."/>
            <person name="Sutton G."/>
            <person name="Sutton G.G."/>
            <person name="Tao W."/>
            <person name="Teichmann S."/>
            <person name="Tobari Y.N."/>
            <person name="Tomimura Y."/>
            <person name="Tsolas J.M."/>
            <person name="Valente V.L."/>
            <person name="Venter E."/>
            <person name="Venter J.C."/>
            <person name="Vicario S."/>
            <person name="Vieira F.G."/>
            <person name="Vilella A.J."/>
            <person name="Villasante A."/>
            <person name="Walenz B."/>
            <person name="Wang J."/>
            <person name="Wasserman M."/>
            <person name="Watts T."/>
            <person name="Wilson D."/>
            <person name="Wilson R.K."/>
            <person name="Wing R.A."/>
            <person name="Wolfner M.F."/>
            <person name="Wong A."/>
            <person name="Wong G.K."/>
            <person name="Wu C.I."/>
            <person name="Wu G."/>
            <person name="Yamamoto D."/>
            <person name="Yang H.P."/>
            <person name="Yang S.P."/>
            <person name="Yorke J.A."/>
            <person name="Yoshida K."/>
            <person name="Zdobnov E."/>
            <person name="Zhang P."/>
            <person name="Zhang Y."/>
            <person name="Zimin A.V."/>
            <person name="Baldwin J."/>
            <person name="Abdouelleil A."/>
            <person name="Abdulkadir J."/>
            <person name="Abebe A."/>
            <person name="Abera B."/>
            <person name="Abreu J."/>
            <person name="Acer S.C."/>
            <person name="Aftuck L."/>
            <person name="Alexander A."/>
            <person name="An P."/>
            <person name="Anderson E."/>
            <person name="Anderson S."/>
            <person name="Arachi H."/>
            <person name="Azer M."/>
            <person name="Bachantsang P."/>
            <person name="Barry A."/>
            <person name="Bayul T."/>
            <person name="Berlin A."/>
            <person name="Bessette D."/>
            <person name="Bloom T."/>
            <person name="Blye J."/>
            <person name="Boguslavskiy L."/>
            <person name="Bonnet C."/>
            <person name="Boukhgalter B."/>
            <person name="Bourzgui I."/>
            <person name="Brown A."/>
            <person name="Cahill P."/>
            <person name="Channer S."/>
            <person name="Cheshatsang Y."/>
            <person name="Chuda L."/>
            <person name="Citroen M."/>
            <person name="Collymore A."/>
            <person name="Cooke P."/>
            <person name="Costello M."/>
            <person name="D'Aco K."/>
            <person name="Daza R."/>
            <person name="De Haan G."/>
            <person name="DeGray S."/>
            <person name="DeMaso C."/>
            <person name="Dhargay N."/>
            <person name="Dooley K."/>
            <person name="Dooley E."/>
            <person name="Doricent M."/>
            <person name="Dorje P."/>
            <person name="Dorjee K."/>
            <person name="Dupes A."/>
            <person name="Elong R."/>
            <person name="Falk J."/>
            <person name="Farina A."/>
            <person name="Faro S."/>
            <person name="Ferguson D."/>
            <person name="Fisher S."/>
            <person name="Foley C.D."/>
            <person name="Franke A."/>
            <person name="Friedrich D."/>
            <person name="Gadbois L."/>
            <person name="Gearin G."/>
            <person name="Gearin C.R."/>
            <person name="Giannoukos G."/>
            <person name="Goode T."/>
            <person name="Graham J."/>
            <person name="Grandbois E."/>
            <person name="Grewal S."/>
            <person name="Gyaltsen K."/>
            <person name="Hafez N."/>
            <person name="Hagos B."/>
            <person name="Hall J."/>
            <person name="Henson C."/>
            <person name="Hollinger A."/>
            <person name="Honan T."/>
            <person name="Huard M.D."/>
            <person name="Hughes L."/>
            <person name="Hurhula B."/>
            <person name="Husby M.E."/>
            <person name="Kamat A."/>
            <person name="Kanga B."/>
            <person name="Kashin S."/>
            <person name="Khazanovich D."/>
            <person name="Kisner P."/>
            <person name="Lance K."/>
            <person name="Lara M."/>
            <person name="Lee W."/>
            <person name="Lennon N."/>
            <person name="Letendre F."/>
            <person name="LeVine R."/>
            <person name="Lipovsky A."/>
            <person name="Liu X."/>
            <person name="Liu J."/>
            <person name="Liu S."/>
            <person name="Lokyitsang T."/>
            <person name="Lokyitsang Y."/>
            <person name="Lubonja R."/>
            <person name="Lui A."/>
            <person name="MacDonald P."/>
            <person name="Magnisalis V."/>
            <person name="Maru K."/>
            <person name="Matthews C."/>
            <person name="McCusker W."/>
            <person name="McDonough S."/>
            <person name="Mehta T."/>
            <person name="Meldrim J."/>
            <person name="Meneus L."/>
            <person name="Mihai O."/>
            <person name="Mihalev A."/>
            <person name="Mihova T."/>
            <person name="Mittelman R."/>
            <person name="Mlenga V."/>
            <person name="Montmayeur A."/>
            <person name="Mulrain L."/>
            <person name="Navidi A."/>
            <person name="Naylor J."/>
            <person name="Negash T."/>
            <person name="Nguyen T."/>
            <person name="Nguyen N."/>
            <person name="Nicol R."/>
            <person name="Norbu C."/>
            <person name="Norbu N."/>
            <person name="Novod N."/>
            <person name="O'Neill B."/>
            <person name="Osman S."/>
            <person name="Markiewicz E."/>
            <person name="Oyono O.L."/>
            <person name="Patti C."/>
            <person name="Phunkhang P."/>
            <person name="Pierre F."/>
            <person name="Priest M."/>
            <person name="Raghuraman S."/>
            <person name="Rege F."/>
            <person name="Reyes R."/>
            <person name="Rise C."/>
            <person name="Rogov P."/>
            <person name="Ross K."/>
            <person name="Ryan E."/>
            <person name="Settipalli S."/>
            <person name="Shea T."/>
            <person name="Sherpa N."/>
            <person name="Shi L."/>
            <person name="Shih D."/>
            <person name="Sparrow T."/>
            <person name="Spaulding J."/>
            <person name="Stalker J."/>
            <person name="Stange-Thomann N."/>
            <person name="Stavropoulos S."/>
            <person name="Stone C."/>
            <person name="Strader C."/>
            <person name="Tesfaye S."/>
            <person name="Thomson T."/>
            <person name="Thoulutsang Y."/>
            <person name="Thoulutsang D."/>
            <person name="Topham K."/>
            <person name="Topping I."/>
            <person name="Tsamla T."/>
            <person name="Vassiliev H."/>
            <person name="Vo A."/>
            <person name="Wangchuk T."/>
            <person name="Wangdi T."/>
            <person name="Weiand M."/>
            <person name="Wilkinson J."/>
            <person name="Wilson A."/>
            <person name="Yadav S."/>
            <person name="Young G."/>
            <person name="Yu Q."/>
            <person name="Zembek L."/>
            <person name="Zhong D."/>
            <person name="Zimmer A."/>
            <person name="Zwirko Z."/>
            <person name="Jaffe D.B."/>
            <person name="Alvarez P."/>
            <person name="Brockman W."/>
            <person name="Butler J."/>
            <person name="Chin C."/>
            <person name="Gnerre S."/>
            <person name="Grabherr M."/>
            <person name="Kleber M."/>
            <person name="Mauceli E."/>
            <person name="MacCallum I."/>
        </authorList>
    </citation>
    <scope>NUCLEOTIDE SEQUENCE [LARGE SCALE GENOMIC DNA]</scope>
    <source>
        <strain evidence="2">Tucson 15010-1051.87</strain>
    </source>
</reference>
<name>A0A0Q9W462_DROVI</name>
<sequence length="65" mass="7767">MEDEFLPKQDVIVPQSTVKVIMSCFTMLKNTSWRQLKAETQRERRRNIHRHQFSLVRISYLTGST</sequence>
<dbReference type="Proteomes" id="UP000008792">
    <property type="component" value="Unassembled WGS sequence"/>
</dbReference>
<evidence type="ECO:0000313" key="2">
    <source>
        <dbReference type="Proteomes" id="UP000008792"/>
    </source>
</evidence>